<evidence type="ECO:0000313" key="2">
    <source>
        <dbReference type="Proteomes" id="UP000241769"/>
    </source>
</evidence>
<sequence length="79" mass="8770">MLQTSFMQLHTALKSFRKLYPTRSPIDCSENTCEKDSSMSIVGSSEFMPQAHNLSLDSYAVSTTARPTDHWIGSVLTKG</sequence>
<evidence type="ECO:0000313" key="1">
    <source>
        <dbReference type="EMBL" id="PRP73400.1"/>
    </source>
</evidence>
<dbReference type="AlphaFoldDB" id="A0A2P6MNW8"/>
<keyword evidence="2" id="KW-1185">Reference proteome</keyword>
<name>A0A2P6MNW8_9EUKA</name>
<proteinExistence type="predicted"/>
<accession>A0A2P6MNW8</accession>
<dbReference type="InParanoid" id="A0A2P6MNW8"/>
<dbReference type="EMBL" id="MDYQ01000613">
    <property type="protein sequence ID" value="PRP73400.1"/>
    <property type="molecule type" value="Genomic_DNA"/>
</dbReference>
<comment type="caution">
    <text evidence="1">The sequence shown here is derived from an EMBL/GenBank/DDBJ whole genome shotgun (WGS) entry which is preliminary data.</text>
</comment>
<protein>
    <submittedName>
        <fullName evidence="1">Uncharacterized protein</fullName>
    </submittedName>
</protein>
<organism evidence="1 2">
    <name type="scientific">Planoprotostelium fungivorum</name>
    <dbReference type="NCBI Taxonomy" id="1890364"/>
    <lineage>
        <taxon>Eukaryota</taxon>
        <taxon>Amoebozoa</taxon>
        <taxon>Evosea</taxon>
        <taxon>Variosea</taxon>
        <taxon>Cavosteliida</taxon>
        <taxon>Cavosteliaceae</taxon>
        <taxon>Planoprotostelium</taxon>
    </lineage>
</organism>
<reference evidence="1 2" key="1">
    <citation type="journal article" date="2018" name="Genome Biol. Evol.">
        <title>Multiple Roots of Fruiting Body Formation in Amoebozoa.</title>
        <authorList>
            <person name="Hillmann F."/>
            <person name="Forbes G."/>
            <person name="Novohradska S."/>
            <person name="Ferling I."/>
            <person name="Riege K."/>
            <person name="Groth M."/>
            <person name="Westermann M."/>
            <person name="Marz M."/>
            <person name="Spaller T."/>
            <person name="Winckler T."/>
            <person name="Schaap P."/>
            <person name="Glockner G."/>
        </authorList>
    </citation>
    <scope>NUCLEOTIDE SEQUENCE [LARGE SCALE GENOMIC DNA]</scope>
    <source>
        <strain evidence="1 2">Jena</strain>
    </source>
</reference>
<gene>
    <name evidence="1" type="ORF">PROFUN_09630</name>
</gene>
<dbReference type="Proteomes" id="UP000241769">
    <property type="component" value="Unassembled WGS sequence"/>
</dbReference>